<keyword evidence="3" id="KW-1185">Reference proteome</keyword>
<name>A0ABP8JIR1_9ACTN</name>
<evidence type="ECO:0000313" key="3">
    <source>
        <dbReference type="Proteomes" id="UP001500635"/>
    </source>
</evidence>
<dbReference type="Proteomes" id="UP001500635">
    <property type="component" value="Unassembled WGS sequence"/>
</dbReference>
<proteinExistence type="predicted"/>
<accession>A0ABP8JIR1</accession>
<reference evidence="3" key="1">
    <citation type="journal article" date="2019" name="Int. J. Syst. Evol. Microbiol.">
        <title>The Global Catalogue of Microorganisms (GCM) 10K type strain sequencing project: providing services to taxonomists for standard genome sequencing and annotation.</title>
        <authorList>
            <consortium name="The Broad Institute Genomics Platform"/>
            <consortium name="The Broad Institute Genome Sequencing Center for Infectious Disease"/>
            <person name="Wu L."/>
            <person name="Ma J."/>
        </authorList>
    </citation>
    <scope>NUCLEOTIDE SEQUENCE [LARGE SCALE GENOMIC DNA]</scope>
    <source>
        <strain evidence="3">JCM 17688</strain>
    </source>
</reference>
<protein>
    <submittedName>
        <fullName evidence="2">ERF family protein</fullName>
    </submittedName>
</protein>
<evidence type="ECO:0000256" key="1">
    <source>
        <dbReference type="SAM" id="MobiDB-lite"/>
    </source>
</evidence>
<dbReference type="RefSeq" id="WP_344994718.1">
    <property type="nucleotide sequence ID" value="NZ_BAABFR010000026.1"/>
</dbReference>
<sequence length="233" mass="25044">MANIIQLLSAVSTDVGAVSKGDRNNSPGGSFNFRGIDRVVNATHPAFTTHQVVVVPSLLAVNYDEYTTTQGKRQSWVKVQVMYTFYGPEGDKVEAVVPGEAGDSADKGTAKAMSVALRTALLQVLNLPTSEEDPDATTVERGNRPPEPNAHAQQVDPGEKRRLDLAEQAIELCKANNVSAEASRKLISDVGGSGKVREQSEDVLNKLVAALMQIQMSNQQPEQQTLDNSEATL</sequence>
<dbReference type="EMBL" id="BAABFR010000026">
    <property type="protein sequence ID" value="GAA4391527.1"/>
    <property type="molecule type" value="Genomic_DNA"/>
</dbReference>
<evidence type="ECO:0000313" key="2">
    <source>
        <dbReference type="EMBL" id="GAA4391527.1"/>
    </source>
</evidence>
<dbReference type="Pfam" id="PF04404">
    <property type="entry name" value="ERF"/>
    <property type="match status" value="1"/>
</dbReference>
<feature type="region of interest" description="Disordered" evidence="1">
    <location>
        <begin position="126"/>
        <end position="159"/>
    </location>
</feature>
<gene>
    <name evidence="2" type="ORF">GCM10023147_20490</name>
</gene>
<organism evidence="2 3">
    <name type="scientific">Tsukamurella soli</name>
    <dbReference type="NCBI Taxonomy" id="644556"/>
    <lineage>
        <taxon>Bacteria</taxon>
        <taxon>Bacillati</taxon>
        <taxon>Actinomycetota</taxon>
        <taxon>Actinomycetes</taxon>
        <taxon>Mycobacteriales</taxon>
        <taxon>Tsukamurellaceae</taxon>
        <taxon>Tsukamurella</taxon>
    </lineage>
</organism>
<dbReference type="InterPro" id="IPR007499">
    <property type="entry name" value="ERF_bacteria_virus"/>
</dbReference>
<comment type="caution">
    <text evidence="2">The sequence shown here is derived from an EMBL/GenBank/DDBJ whole genome shotgun (WGS) entry which is preliminary data.</text>
</comment>